<evidence type="ECO:0000256" key="3">
    <source>
        <dbReference type="ARBA" id="ARBA00022692"/>
    </source>
</evidence>
<proteinExistence type="inferred from homology"/>
<evidence type="ECO:0000256" key="6">
    <source>
        <dbReference type="SAM" id="Phobius"/>
    </source>
</evidence>
<feature type="transmembrane region" description="Helical" evidence="6">
    <location>
        <begin position="109"/>
        <end position="130"/>
    </location>
</feature>
<feature type="transmembrane region" description="Helical" evidence="6">
    <location>
        <begin position="42"/>
        <end position="65"/>
    </location>
</feature>
<comment type="similarity">
    <text evidence="2">Belongs to the GtrA family.</text>
</comment>
<dbReference type="PANTHER" id="PTHR38459">
    <property type="entry name" value="PROPHAGE BACTOPRENOL-LINKED GLUCOSE TRANSLOCASE HOMOLOG"/>
    <property type="match status" value="1"/>
</dbReference>
<dbReference type="Proteomes" id="UP001056035">
    <property type="component" value="Chromosome"/>
</dbReference>
<dbReference type="PANTHER" id="PTHR38459:SF1">
    <property type="entry name" value="PROPHAGE BACTOPRENOL-LINKED GLUCOSE TRANSLOCASE HOMOLOG"/>
    <property type="match status" value="1"/>
</dbReference>
<keyword evidence="9" id="KW-1185">Reference proteome</keyword>
<dbReference type="InterPro" id="IPR051401">
    <property type="entry name" value="GtrA_CellWall_Glycosyl"/>
</dbReference>
<evidence type="ECO:0000256" key="5">
    <source>
        <dbReference type="ARBA" id="ARBA00023136"/>
    </source>
</evidence>
<feature type="transmembrane region" description="Helical" evidence="6">
    <location>
        <begin position="71"/>
        <end position="89"/>
    </location>
</feature>
<evidence type="ECO:0000256" key="2">
    <source>
        <dbReference type="ARBA" id="ARBA00009399"/>
    </source>
</evidence>
<sequence length="161" mass="17476">MVDQAEAEADAQAEALRIERANRPWWLRIGHGMRTRGNWFELFRFGVVGASGYVVNLAVFTLVVHGLSVDYHVAAVAAFLAGVLNNFWWNRHWTFGASDGHAGFQAARFFTVSVGAFLVSLGILQALVAGAGMAEVPAQAIAIVTATPLNFLGNKLWSFRG</sequence>
<organism evidence="8 9">
    <name type="scientific">Paraconexibacter antarcticus</name>
    <dbReference type="NCBI Taxonomy" id="2949664"/>
    <lineage>
        <taxon>Bacteria</taxon>
        <taxon>Bacillati</taxon>
        <taxon>Actinomycetota</taxon>
        <taxon>Thermoleophilia</taxon>
        <taxon>Solirubrobacterales</taxon>
        <taxon>Paraconexibacteraceae</taxon>
        <taxon>Paraconexibacter</taxon>
    </lineage>
</organism>
<feature type="transmembrane region" description="Helical" evidence="6">
    <location>
        <begin position="136"/>
        <end position="153"/>
    </location>
</feature>
<keyword evidence="4 6" id="KW-1133">Transmembrane helix</keyword>
<gene>
    <name evidence="8" type="ORF">NBH00_25060</name>
</gene>
<feature type="domain" description="GtrA/DPMS transmembrane" evidence="7">
    <location>
        <begin position="44"/>
        <end position="159"/>
    </location>
</feature>
<dbReference type="InterPro" id="IPR007267">
    <property type="entry name" value="GtrA_DPMS_TM"/>
</dbReference>
<accession>A0ABY5DVB6</accession>
<evidence type="ECO:0000259" key="7">
    <source>
        <dbReference type="Pfam" id="PF04138"/>
    </source>
</evidence>
<comment type="subcellular location">
    <subcellularLocation>
        <location evidence="1">Membrane</location>
        <topology evidence="1">Multi-pass membrane protein</topology>
    </subcellularLocation>
</comment>
<protein>
    <submittedName>
        <fullName evidence="8">GtrA family protein</fullName>
    </submittedName>
</protein>
<evidence type="ECO:0000313" key="9">
    <source>
        <dbReference type="Proteomes" id="UP001056035"/>
    </source>
</evidence>
<reference evidence="8 9" key="1">
    <citation type="submission" date="2022-06" db="EMBL/GenBank/DDBJ databases">
        <title>Paraconexibacter antarcticus.</title>
        <authorList>
            <person name="Kim C.S."/>
        </authorList>
    </citation>
    <scope>NUCLEOTIDE SEQUENCE [LARGE SCALE GENOMIC DNA]</scope>
    <source>
        <strain evidence="8 9">02-257</strain>
    </source>
</reference>
<dbReference type="RefSeq" id="WP_254571291.1">
    <property type="nucleotide sequence ID" value="NZ_CP098502.1"/>
</dbReference>
<name>A0ABY5DVB6_9ACTN</name>
<keyword evidence="5 6" id="KW-0472">Membrane</keyword>
<evidence type="ECO:0000256" key="1">
    <source>
        <dbReference type="ARBA" id="ARBA00004141"/>
    </source>
</evidence>
<evidence type="ECO:0000256" key="4">
    <source>
        <dbReference type="ARBA" id="ARBA00022989"/>
    </source>
</evidence>
<dbReference type="EMBL" id="CP098502">
    <property type="protein sequence ID" value="UTI64590.1"/>
    <property type="molecule type" value="Genomic_DNA"/>
</dbReference>
<dbReference type="Pfam" id="PF04138">
    <property type="entry name" value="GtrA_DPMS_TM"/>
    <property type="match status" value="1"/>
</dbReference>
<keyword evidence="3 6" id="KW-0812">Transmembrane</keyword>
<evidence type="ECO:0000313" key="8">
    <source>
        <dbReference type="EMBL" id="UTI64590.1"/>
    </source>
</evidence>